<dbReference type="GO" id="GO:0016874">
    <property type="term" value="F:ligase activity"/>
    <property type="evidence" value="ECO:0007669"/>
    <property type="project" value="UniProtKB-KW"/>
</dbReference>
<dbReference type="HOGENOM" id="CLU_081251_2_1_6"/>
<protein>
    <recommendedName>
        <fullName evidence="2">RNA 2',3'-cyclic phosphodiesterase</fullName>
        <shortName evidence="2">RNA 2',3'-CPDase</shortName>
        <ecNumber evidence="2">3.1.4.58</ecNumber>
    </recommendedName>
</protein>
<feature type="active site" description="Proton donor" evidence="2">
    <location>
        <position position="44"/>
    </location>
</feature>
<reference evidence="3 4" key="1">
    <citation type="submission" date="2011-11" db="EMBL/GenBank/DDBJ databases">
        <title>Improved High-Quality Draft sequence of Beggiatoa alba B18lD.</title>
        <authorList>
            <consortium name="US DOE Joint Genome Institute"/>
            <person name="Lucas S."/>
            <person name="Han J."/>
            <person name="Lapidus A."/>
            <person name="Cheng J.-F."/>
            <person name="Goodwin L."/>
            <person name="Pitluck S."/>
            <person name="Peters L."/>
            <person name="Mikhailova N."/>
            <person name="Held B."/>
            <person name="Detter J.C."/>
            <person name="Han C."/>
            <person name="Tapia R."/>
            <person name="Land M."/>
            <person name="Hauser L."/>
            <person name="Kyrpides N."/>
            <person name="Ivanova N."/>
            <person name="Pagani I."/>
            <person name="Samuel K."/>
            <person name="Teske A."/>
            <person name="Mueller J."/>
            <person name="Woyke T."/>
        </authorList>
    </citation>
    <scope>NUCLEOTIDE SEQUENCE [LARGE SCALE GENOMIC DNA]</scope>
    <source>
        <strain evidence="3 4">B18LD</strain>
    </source>
</reference>
<dbReference type="eggNOG" id="COG1514">
    <property type="taxonomic scope" value="Bacteria"/>
</dbReference>
<accession>I3CCD7</accession>
<dbReference type="STRING" id="395493.BegalDRAFT_0360"/>
<dbReference type="InterPro" id="IPR004175">
    <property type="entry name" value="RNA_CPDase"/>
</dbReference>
<comment type="similarity">
    <text evidence="2">Belongs to the 2H phosphoesterase superfamily. ThpR family.</text>
</comment>
<dbReference type="AlphaFoldDB" id="I3CCD7"/>
<dbReference type="EMBL" id="JH600070">
    <property type="protein sequence ID" value="EIJ41280.1"/>
    <property type="molecule type" value="Genomic_DNA"/>
</dbReference>
<feature type="short sequence motif" description="HXTX 2" evidence="2">
    <location>
        <begin position="127"/>
        <end position="130"/>
    </location>
</feature>
<keyword evidence="1 2" id="KW-0378">Hydrolase</keyword>
<dbReference type="RefSeq" id="WP_002683076.1">
    <property type="nucleotide sequence ID" value="NZ_JH600070.1"/>
</dbReference>
<dbReference type="GO" id="GO:0008664">
    <property type="term" value="F:RNA 2',3'-cyclic 3'-phosphodiesterase activity"/>
    <property type="evidence" value="ECO:0007669"/>
    <property type="project" value="UniProtKB-EC"/>
</dbReference>
<sequence length="179" mass="20712">MPELSQRLFFALFPPPTLHDQIAQLAQTLTQGQTGKPLHDLDLHITLVFLGDIPVAKIPCLQQVADNIRATPFAVSLNQFGYWEKPRILWLAPDEPIPALNQLVQQLTDKLTQHCAYQAEKRPYRAHMTLYRHATPCLNYPTIDPLIWQAQEFCLVRSNPQSTKNRYEIIQRWQFQTTP</sequence>
<evidence type="ECO:0000256" key="1">
    <source>
        <dbReference type="ARBA" id="ARBA00022801"/>
    </source>
</evidence>
<keyword evidence="3" id="KW-0436">Ligase</keyword>
<dbReference type="Proteomes" id="UP000005744">
    <property type="component" value="Unassembled WGS sequence"/>
</dbReference>
<dbReference type="PANTHER" id="PTHR35561">
    <property type="entry name" value="RNA 2',3'-CYCLIC PHOSPHODIESTERASE"/>
    <property type="match status" value="1"/>
</dbReference>
<dbReference type="NCBIfam" id="TIGR02258">
    <property type="entry name" value="2_5_ligase"/>
    <property type="match status" value="1"/>
</dbReference>
<comment type="catalytic activity">
    <reaction evidence="2">
        <text>a 3'-end 2',3'-cyclophospho-ribonucleotide-RNA + H2O = a 3'-end 2'-phospho-ribonucleotide-RNA + H(+)</text>
        <dbReference type="Rhea" id="RHEA:11828"/>
        <dbReference type="Rhea" id="RHEA-COMP:10464"/>
        <dbReference type="Rhea" id="RHEA-COMP:17353"/>
        <dbReference type="ChEBI" id="CHEBI:15377"/>
        <dbReference type="ChEBI" id="CHEBI:15378"/>
        <dbReference type="ChEBI" id="CHEBI:83064"/>
        <dbReference type="ChEBI" id="CHEBI:173113"/>
        <dbReference type="EC" id="3.1.4.58"/>
    </reaction>
</comment>
<dbReference type="Pfam" id="PF13563">
    <property type="entry name" value="2_5_RNA_ligase2"/>
    <property type="match status" value="1"/>
</dbReference>
<feature type="active site" description="Proton acceptor" evidence="2">
    <location>
        <position position="127"/>
    </location>
</feature>
<evidence type="ECO:0000256" key="2">
    <source>
        <dbReference type="HAMAP-Rule" id="MF_01940"/>
    </source>
</evidence>
<gene>
    <name evidence="3" type="ORF">BegalDRAFT_0360</name>
</gene>
<comment type="function">
    <text evidence="2">Hydrolyzes RNA 2',3'-cyclic phosphodiester to an RNA 2'-phosphomonoester.</text>
</comment>
<name>I3CCD7_9GAMM</name>
<keyword evidence="4" id="KW-1185">Reference proteome</keyword>
<dbReference type="SUPFAM" id="SSF55144">
    <property type="entry name" value="LigT-like"/>
    <property type="match status" value="1"/>
</dbReference>
<organism evidence="3 4">
    <name type="scientific">Beggiatoa alba B18LD</name>
    <dbReference type="NCBI Taxonomy" id="395493"/>
    <lineage>
        <taxon>Bacteria</taxon>
        <taxon>Pseudomonadati</taxon>
        <taxon>Pseudomonadota</taxon>
        <taxon>Gammaproteobacteria</taxon>
        <taxon>Thiotrichales</taxon>
        <taxon>Thiotrichaceae</taxon>
        <taxon>Beggiatoa</taxon>
    </lineage>
</organism>
<dbReference type="GO" id="GO:0004113">
    <property type="term" value="F:2',3'-cyclic-nucleotide 3'-phosphodiesterase activity"/>
    <property type="evidence" value="ECO:0007669"/>
    <property type="project" value="InterPro"/>
</dbReference>
<feature type="short sequence motif" description="HXTX 1" evidence="2">
    <location>
        <begin position="44"/>
        <end position="47"/>
    </location>
</feature>
<dbReference type="EC" id="3.1.4.58" evidence="2"/>
<proteinExistence type="inferred from homology"/>
<evidence type="ECO:0000313" key="4">
    <source>
        <dbReference type="Proteomes" id="UP000005744"/>
    </source>
</evidence>
<evidence type="ECO:0000313" key="3">
    <source>
        <dbReference type="EMBL" id="EIJ41280.1"/>
    </source>
</evidence>
<dbReference type="HAMAP" id="MF_01940">
    <property type="entry name" value="RNA_CPDase"/>
    <property type="match status" value="1"/>
</dbReference>
<dbReference type="InterPro" id="IPR009097">
    <property type="entry name" value="Cyclic_Pdiesterase"/>
</dbReference>
<dbReference type="Gene3D" id="3.90.1140.10">
    <property type="entry name" value="Cyclic phosphodiesterase"/>
    <property type="match status" value="1"/>
</dbReference>
<dbReference type="PANTHER" id="PTHR35561:SF1">
    <property type="entry name" value="RNA 2',3'-CYCLIC PHOSPHODIESTERASE"/>
    <property type="match status" value="1"/>
</dbReference>
<dbReference type="OrthoDB" id="7061261at2"/>